<dbReference type="RefSeq" id="WP_378202097.1">
    <property type="nucleotide sequence ID" value="NZ_JBHMBK010000032.1"/>
</dbReference>
<sequence length="133" mass="14248">MSTLTELPRWTIRTSGDQATFTHVPGSPAPRVMGGRGLALHEEDLPGFAKALGEVMKLPTYWTARARAGRLTLDGEPAWSEPRRGPADGFVHVDGPCHGSGGSFTVGLADIRALRVRIAAYLHQRGFEARSGG</sequence>
<keyword evidence="2" id="KW-1185">Reference proteome</keyword>
<reference evidence="1 2" key="1">
    <citation type="submission" date="2024-09" db="EMBL/GenBank/DDBJ databases">
        <authorList>
            <person name="Sun Q."/>
            <person name="Mori K."/>
        </authorList>
    </citation>
    <scope>NUCLEOTIDE SEQUENCE [LARGE SCALE GENOMIC DNA]</scope>
    <source>
        <strain evidence="1 2">JCM 13852</strain>
    </source>
</reference>
<evidence type="ECO:0000313" key="1">
    <source>
        <dbReference type="EMBL" id="MFB9689029.1"/>
    </source>
</evidence>
<dbReference type="EMBL" id="JBHMBK010000032">
    <property type="protein sequence ID" value="MFB9689029.1"/>
    <property type="molecule type" value="Genomic_DNA"/>
</dbReference>
<proteinExistence type="predicted"/>
<gene>
    <name evidence="1" type="ORF">ACFFTO_33050</name>
</gene>
<evidence type="ECO:0000313" key="2">
    <source>
        <dbReference type="Proteomes" id="UP001589535"/>
    </source>
</evidence>
<comment type="caution">
    <text evidence="1">The sequence shown here is derived from an EMBL/GenBank/DDBJ whole genome shotgun (WGS) entry which is preliminary data.</text>
</comment>
<protein>
    <submittedName>
        <fullName evidence="1">Uncharacterized protein</fullName>
    </submittedName>
</protein>
<accession>A0ABV5UCA9</accession>
<organism evidence="1 2">
    <name type="scientific">Amycolatopsis plumensis</name>
    <dbReference type="NCBI Taxonomy" id="236508"/>
    <lineage>
        <taxon>Bacteria</taxon>
        <taxon>Bacillati</taxon>
        <taxon>Actinomycetota</taxon>
        <taxon>Actinomycetes</taxon>
        <taxon>Pseudonocardiales</taxon>
        <taxon>Pseudonocardiaceae</taxon>
        <taxon>Amycolatopsis</taxon>
    </lineage>
</organism>
<name>A0ABV5UCA9_9PSEU</name>
<dbReference type="Proteomes" id="UP001589535">
    <property type="component" value="Unassembled WGS sequence"/>
</dbReference>